<dbReference type="RefSeq" id="WP_048311683.1">
    <property type="nucleotide sequence ID" value="NZ_CP119526.1"/>
</dbReference>
<dbReference type="STRING" id="157733.AB986_13750"/>
<sequence>MKTVAIVTDSTAYLPNEMLSEYDISMIPLNVVFGNESFLEEKEIGVDDFFEKLRSENEFPKTSQPSIGSFIETYERLSKTHEEIITITLSSGISGTFQSAYSAGGMVEGADVHVFDSEISCMVQGFYVLEAARMAQEGYSSDRILERLNEMKSEGMHAYFLVNDLSNLHRGGRLNAAQLVVGNLLQIKPVLTFVDKQIVPYEKIRTRKKALNKILSLFDESAKDGAPIKATVIYANNKEEALKLKSELEEKYSNVEIILSYFGPVIATHLGEGSLGLGWYRT</sequence>
<reference evidence="2" key="1">
    <citation type="submission" date="2015-06" db="EMBL/GenBank/DDBJ databases">
        <authorList>
            <person name="Liu B."/>
            <person name="Wang J."/>
            <person name="Zhu Y."/>
            <person name="Liu G."/>
            <person name="Chen Q."/>
            <person name="Zheng C."/>
            <person name="Che J."/>
            <person name="Ge C."/>
            <person name="Shi H."/>
            <person name="Pan Z."/>
            <person name="Liu X."/>
        </authorList>
    </citation>
    <scope>NUCLEOTIDE SEQUENCE [LARGE SCALE GENOMIC DNA]</scope>
    <source>
        <strain evidence="2">DSM 16346</strain>
    </source>
</reference>
<dbReference type="AlphaFoldDB" id="A0A0J6FRJ6"/>
<dbReference type="Proteomes" id="UP000035996">
    <property type="component" value="Unassembled WGS sequence"/>
</dbReference>
<dbReference type="Gene3D" id="3.30.1180.10">
    <property type="match status" value="1"/>
</dbReference>
<accession>A0A0J6FRJ6</accession>
<dbReference type="OrthoDB" id="9775494at2"/>
<proteinExistence type="predicted"/>
<dbReference type="SUPFAM" id="SSF82549">
    <property type="entry name" value="DAK1/DegV-like"/>
    <property type="match status" value="1"/>
</dbReference>
<protein>
    <submittedName>
        <fullName evidence="2">DegV domain-containing protein</fullName>
    </submittedName>
</protein>
<evidence type="ECO:0000313" key="3">
    <source>
        <dbReference type="Proteomes" id="UP000035996"/>
    </source>
</evidence>
<dbReference type="PANTHER" id="PTHR33434">
    <property type="entry name" value="DEGV DOMAIN-CONTAINING PROTEIN DR_1986-RELATED"/>
    <property type="match status" value="1"/>
</dbReference>
<dbReference type="GO" id="GO:0008289">
    <property type="term" value="F:lipid binding"/>
    <property type="evidence" value="ECO:0007669"/>
    <property type="project" value="UniProtKB-KW"/>
</dbReference>
<dbReference type="InterPro" id="IPR003797">
    <property type="entry name" value="DegV"/>
</dbReference>
<dbReference type="Gene3D" id="3.40.50.10170">
    <property type="match status" value="1"/>
</dbReference>
<dbReference type="InterPro" id="IPR050270">
    <property type="entry name" value="DegV_domain_contain"/>
</dbReference>
<dbReference type="InterPro" id="IPR043168">
    <property type="entry name" value="DegV_C"/>
</dbReference>
<keyword evidence="3" id="KW-1185">Reference proteome</keyword>
<dbReference type="PATRIC" id="fig|157733.3.peg.807"/>
<dbReference type="PANTHER" id="PTHR33434:SF2">
    <property type="entry name" value="FATTY ACID-BINDING PROTEIN TM_1468"/>
    <property type="match status" value="1"/>
</dbReference>
<comment type="caution">
    <text evidence="2">The sequence shown here is derived from an EMBL/GenBank/DDBJ whole genome shotgun (WGS) entry which is preliminary data.</text>
</comment>
<keyword evidence="1" id="KW-0446">Lipid-binding</keyword>
<gene>
    <name evidence="2" type="ORF">AB986_13750</name>
</gene>
<name>A0A0J6FRJ6_9BACL</name>
<evidence type="ECO:0000313" key="2">
    <source>
        <dbReference type="EMBL" id="KMM36967.1"/>
    </source>
</evidence>
<dbReference type="PROSITE" id="PS51482">
    <property type="entry name" value="DEGV"/>
    <property type="match status" value="1"/>
</dbReference>
<dbReference type="NCBIfam" id="TIGR00762">
    <property type="entry name" value="DegV"/>
    <property type="match status" value="1"/>
</dbReference>
<evidence type="ECO:0000256" key="1">
    <source>
        <dbReference type="ARBA" id="ARBA00023121"/>
    </source>
</evidence>
<dbReference type="Pfam" id="PF02645">
    <property type="entry name" value="DegV"/>
    <property type="match status" value="1"/>
</dbReference>
<organism evidence="2 3">
    <name type="scientific">Guptibacillus hwajinpoensis</name>
    <dbReference type="NCBI Taxonomy" id="208199"/>
    <lineage>
        <taxon>Bacteria</taxon>
        <taxon>Bacillati</taxon>
        <taxon>Bacillota</taxon>
        <taxon>Bacilli</taxon>
        <taxon>Bacillales</taxon>
        <taxon>Guptibacillaceae</taxon>
        <taxon>Guptibacillus</taxon>
    </lineage>
</organism>
<dbReference type="EMBL" id="LELK01000004">
    <property type="protein sequence ID" value="KMM36967.1"/>
    <property type="molecule type" value="Genomic_DNA"/>
</dbReference>